<feature type="transmembrane region" description="Helical" evidence="7">
    <location>
        <begin position="66"/>
        <end position="87"/>
    </location>
</feature>
<dbReference type="InterPro" id="IPR005828">
    <property type="entry name" value="MFS_sugar_transport-like"/>
</dbReference>
<dbReference type="InterPro" id="IPR036259">
    <property type="entry name" value="MFS_trans_sf"/>
</dbReference>
<feature type="transmembrane region" description="Helical" evidence="7">
    <location>
        <begin position="289"/>
        <end position="309"/>
    </location>
</feature>
<comment type="subcellular location">
    <subcellularLocation>
        <location evidence="1">Cell membrane</location>
        <topology evidence="1">Multi-pass membrane protein</topology>
    </subcellularLocation>
</comment>
<evidence type="ECO:0000256" key="2">
    <source>
        <dbReference type="ARBA" id="ARBA00022448"/>
    </source>
</evidence>
<evidence type="ECO:0000313" key="9">
    <source>
        <dbReference type="EMBL" id="MCG2621112.1"/>
    </source>
</evidence>
<keyword evidence="10" id="KW-1185">Reference proteome</keyword>
<evidence type="ECO:0000256" key="4">
    <source>
        <dbReference type="ARBA" id="ARBA00022692"/>
    </source>
</evidence>
<keyword evidence="5 7" id="KW-1133">Transmembrane helix</keyword>
<reference evidence="9" key="1">
    <citation type="submission" date="2022-01" db="EMBL/GenBank/DDBJ databases">
        <authorList>
            <person name="Jo J.-H."/>
            <person name="Im W.-T."/>
        </authorList>
    </citation>
    <scope>NUCLEOTIDE SEQUENCE</scope>
    <source>
        <strain evidence="9">I2-34</strain>
    </source>
</reference>
<dbReference type="Proteomes" id="UP001165368">
    <property type="component" value="Unassembled WGS sequence"/>
</dbReference>
<keyword evidence="3" id="KW-1003">Cell membrane</keyword>
<proteinExistence type="predicted"/>
<feature type="transmembrane region" description="Helical" evidence="7">
    <location>
        <begin position="123"/>
        <end position="143"/>
    </location>
</feature>
<evidence type="ECO:0000259" key="8">
    <source>
        <dbReference type="PROSITE" id="PS50850"/>
    </source>
</evidence>
<evidence type="ECO:0000256" key="1">
    <source>
        <dbReference type="ARBA" id="ARBA00004651"/>
    </source>
</evidence>
<keyword evidence="2" id="KW-0813">Transport</keyword>
<name>A0ABS9L3P8_9MICC</name>
<protein>
    <submittedName>
        <fullName evidence="9">MHS family MFS transporter</fullName>
    </submittedName>
</protein>
<dbReference type="CDD" id="cd17369">
    <property type="entry name" value="MFS_ShiA_like"/>
    <property type="match status" value="1"/>
</dbReference>
<evidence type="ECO:0000256" key="7">
    <source>
        <dbReference type="SAM" id="Phobius"/>
    </source>
</evidence>
<dbReference type="EMBL" id="JAKLTQ010000002">
    <property type="protein sequence ID" value="MCG2621112.1"/>
    <property type="molecule type" value="Genomic_DNA"/>
</dbReference>
<feature type="transmembrane region" description="Helical" evidence="7">
    <location>
        <begin position="202"/>
        <end position="219"/>
    </location>
</feature>
<dbReference type="PANTHER" id="PTHR43045:SF1">
    <property type="entry name" value="SHIKIMATE TRANSPORTER"/>
    <property type="match status" value="1"/>
</dbReference>
<feature type="domain" description="Major facilitator superfamily (MFS) profile" evidence="8">
    <location>
        <begin position="26"/>
        <end position="437"/>
    </location>
</feature>
<evidence type="ECO:0000256" key="5">
    <source>
        <dbReference type="ARBA" id="ARBA00022989"/>
    </source>
</evidence>
<organism evidence="9 10">
    <name type="scientific">Arthrobacter hankyongi</name>
    <dbReference type="NCBI Taxonomy" id="2904801"/>
    <lineage>
        <taxon>Bacteria</taxon>
        <taxon>Bacillati</taxon>
        <taxon>Actinomycetota</taxon>
        <taxon>Actinomycetes</taxon>
        <taxon>Micrococcales</taxon>
        <taxon>Micrococcaceae</taxon>
        <taxon>Arthrobacter</taxon>
    </lineage>
</organism>
<evidence type="ECO:0000256" key="6">
    <source>
        <dbReference type="ARBA" id="ARBA00023136"/>
    </source>
</evidence>
<dbReference type="InterPro" id="IPR020846">
    <property type="entry name" value="MFS_dom"/>
</dbReference>
<dbReference type="Gene3D" id="1.20.1250.20">
    <property type="entry name" value="MFS general substrate transporter like domains"/>
    <property type="match status" value="2"/>
</dbReference>
<feature type="transmembrane region" description="Helical" evidence="7">
    <location>
        <begin position="253"/>
        <end position="277"/>
    </location>
</feature>
<dbReference type="PROSITE" id="PS50850">
    <property type="entry name" value="MFS"/>
    <property type="match status" value="1"/>
</dbReference>
<dbReference type="PROSITE" id="PS00216">
    <property type="entry name" value="SUGAR_TRANSPORT_1"/>
    <property type="match status" value="1"/>
</dbReference>
<feature type="transmembrane region" description="Helical" evidence="7">
    <location>
        <begin position="343"/>
        <end position="362"/>
    </location>
</feature>
<dbReference type="InterPro" id="IPR005829">
    <property type="entry name" value="Sugar_transporter_CS"/>
</dbReference>
<feature type="transmembrane region" description="Helical" evidence="7">
    <location>
        <begin position="412"/>
        <end position="432"/>
    </location>
</feature>
<comment type="caution">
    <text evidence="9">The sequence shown here is derived from an EMBL/GenBank/DDBJ whole genome shotgun (WGS) entry which is preliminary data.</text>
</comment>
<dbReference type="Pfam" id="PF00083">
    <property type="entry name" value="Sugar_tr"/>
    <property type="match status" value="1"/>
</dbReference>
<feature type="transmembrane region" description="Helical" evidence="7">
    <location>
        <begin position="41"/>
        <end position="60"/>
    </location>
</feature>
<keyword evidence="4 7" id="KW-0812">Transmembrane</keyword>
<feature type="transmembrane region" description="Helical" evidence="7">
    <location>
        <begin position="318"/>
        <end position="337"/>
    </location>
</feature>
<dbReference type="InterPro" id="IPR011701">
    <property type="entry name" value="MFS"/>
</dbReference>
<dbReference type="RefSeq" id="WP_237818219.1">
    <property type="nucleotide sequence ID" value="NZ_JAKLTQ010000002.1"/>
</dbReference>
<evidence type="ECO:0000256" key="3">
    <source>
        <dbReference type="ARBA" id="ARBA00022475"/>
    </source>
</evidence>
<feature type="transmembrane region" description="Helical" evidence="7">
    <location>
        <begin position="164"/>
        <end position="190"/>
    </location>
</feature>
<keyword evidence="6 7" id="KW-0472">Membrane</keyword>
<sequence length="440" mass="45869">MIPSTTQAGSAARIEASAHGRNGRLALASSYIGSSLEMYDFLLYGTAASLVFPALFFTGVEPGLAIALSFVTLAAGYVARPIGGIIFGHFGDRLGRKKMLVVTMAIMGAVSVLVGLLPTAGQIGVAAPIALVALRVIQGIAMGGEWAGATLMSMEHSKPERRGFGASIAVSGGPSGAVLATLVLGAFALLPEEDFMAWGWRVPFLLSVVLLAVGLFLRVRVKESPDFEKAQESGQSHRGTPLAEVFRRYPKEVALSVVGGLAPLFMQSLLATFALGYAVQAGHSRSDALLMLTIANAIHIFTIPAAALLSDKLGRRRVMVAGAALGIVGIWPMFALIDDGSTGMMLLGFIIGNPLIQALMYGPMGAWIGEMFSTKTRYTGLSLSYQLATTLGAGFAPLIASALLQADAGSTSLLAAFFGLLCVVSALAFILAKDRKAVES</sequence>
<evidence type="ECO:0000313" key="10">
    <source>
        <dbReference type="Proteomes" id="UP001165368"/>
    </source>
</evidence>
<feature type="transmembrane region" description="Helical" evidence="7">
    <location>
        <begin position="383"/>
        <end position="406"/>
    </location>
</feature>
<dbReference type="PANTHER" id="PTHR43045">
    <property type="entry name" value="SHIKIMATE TRANSPORTER"/>
    <property type="match status" value="1"/>
</dbReference>
<dbReference type="SUPFAM" id="SSF103473">
    <property type="entry name" value="MFS general substrate transporter"/>
    <property type="match status" value="1"/>
</dbReference>
<dbReference type="Pfam" id="PF07690">
    <property type="entry name" value="MFS_1"/>
    <property type="match status" value="1"/>
</dbReference>
<gene>
    <name evidence="9" type="ORF">LVY72_04185</name>
</gene>
<accession>A0ABS9L3P8</accession>
<feature type="transmembrane region" description="Helical" evidence="7">
    <location>
        <begin position="99"/>
        <end position="117"/>
    </location>
</feature>